<gene>
    <name evidence="14" type="primary">TRMT44</name>
    <name evidence="14" type="ORF">BGZ80_006975</name>
</gene>
<reference evidence="14" key="1">
    <citation type="journal article" date="2020" name="Fungal Divers.">
        <title>Resolving the Mortierellaceae phylogeny through synthesis of multi-gene phylogenetics and phylogenomics.</title>
        <authorList>
            <person name="Vandepol N."/>
            <person name="Liber J."/>
            <person name="Desiro A."/>
            <person name="Na H."/>
            <person name="Kennedy M."/>
            <person name="Barry K."/>
            <person name="Grigoriev I.V."/>
            <person name="Miller A.N."/>
            <person name="O'Donnell K."/>
            <person name="Stajich J.E."/>
            <person name="Bonito G."/>
        </authorList>
    </citation>
    <scope>NUCLEOTIDE SEQUENCE</scope>
    <source>
        <strain evidence="14">NRRL 2769</strain>
    </source>
</reference>
<evidence type="ECO:0000256" key="2">
    <source>
        <dbReference type="ARBA" id="ARBA00004496"/>
    </source>
</evidence>
<dbReference type="OrthoDB" id="10047021at2759"/>
<dbReference type="PANTHER" id="PTHR21210:SF0">
    <property type="entry name" value="TRNA (URACIL-O(2)-)-METHYLTRANSFERASE-RELATED"/>
    <property type="match status" value="1"/>
</dbReference>
<evidence type="ECO:0000256" key="5">
    <source>
        <dbReference type="ARBA" id="ARBA00017788"/>
    </source>
</evidence>
<evidence type="ECO:0000313" key="14">
    <source>
        <dbReference type="EMBL" id="KAG0023961.1"/>
    </source>
</evidence>
<dbReference type="EMBL" id="JAAAID010000035">
    <property type="protein sequence ID" value="KAG0023961.1"/>
    <property type="molecule type" value="Genomic_DNA"/>
</dbReference>
<evidence type="ECO:0000256" key="6">
    <source>
        <dbReference type="ARBA" id="ARBA00022490"/>
    </source>
</evidence>
<comment type="function">
    <text evidence="12">Adenosyl-L-methionine (AdoMet)-dependent tRNA (uracil-O(2)-)-methyltransferase.</text>
</comment>
<feature type="compositionally biased region" description="Low complexity" evidence="13">
    <location>
        <begin position="565"/>
        <end position="574"/>
    </location>
</feature>
<keyword evidence="6 12" id="KW-0963">Cytoplasm</keyword>
<organism evidence="14 15">
    <name type="scientific">Entomortierella chlamydospora</name>
    <dbReference type="NCBI Taxonomy" id="101097"/>
    <lineage>
        <taxon>Eukaryota</taxon>
        <taxon>Fungi</taxon>
        <taxon>Fungi incertae sedis</taxon>
        <taxon>Mucoromycota</taxon>
        <taxon>Mortierellomycotina</taxon>
        <taxon>Mortierellomycetes</taxon>
        <taxon>Mortierellales</taxon>
        <taxon>Mortierellaceae</taxon>
        <taxon>Entomortierella</taxon>
    </lineage>
</organism>
<dbReference type="InterPro" id="IPR011671">
    <property type="entry name" value="tRNA_uracil_MeTrfase"/>
</dbReference>
<evidence type="ECO:0000256" key="12">
    <source>
        <dbReference type="RuleBase" id="RU368004"/>
    </source>
</evidence>
<evidence type="ECO:0000256" key="1">
    <source>
        <dbReference type="ARBA" id="ARBA00002778"/>
    </source>
</evidence>
<dbReference type="GO" id="GO:0005737">
    <property type="term" value="C:cytoplasm"/>
    <property type="evidence" value="ECO:0007669"/>
    <property type="project" value="UniProtKB-SubCell"/>
</dbReference>
<dbReference type="Pfam" id="PF07757">
    <property type="entry name" value="AdoMet_MTase"/>
    <property type="match status" value="1"/>
</dbReference>
<dbReference type="AlphaFoldDB" id="A0A9P6N5J7"/>
<evidence type="ECO:0000256" key="13">
    <source>
        <dbReference type="SAM" id="MobiDB-lite"/>
    </source>
</evidence>
<dbReference type="Proteomes" id="UP000703661">
    <property type="component" value="Unassembled WGS sequence"/>
</dbReference>
<evidence type="ECO:0000256" key="4">
    <source>
        <dbReference type="ARBA" id="ARBA00012795"/>
    </source>
</evidence>
<evidence type="ECO:0000256" key="8">
    <source>
        <dbReference type="ARBA" id="ARBA00022679"/>
    </source>
</evidence>
<dbReference type="GO" id="GO:0030488">
    <property type="term" value="P:tRNA methylation"/>
    <property type="evidence" value="ECO:0007669"/>
    <property type="project" value="UniProtKB-UniRule"/>
</dbReference>
<comment type="catalytic activity">
    <reaction evidence="11 12">
        <text>uridine(44) in tRNA(Ser) + S-adenosyl-L-methionine = 2'-O-methyluridine(44) in tRNA(Ser) + S-adenosyl-L-homocysteine + H(+)</text>
        <dbReference type="Rhea" id="RHEA:43100"/>
        <dbReference type="Rhea" id="RHEA-COMP:10339"/>
        <dbReference type="Rhea" id="RHEA-COMP:10340"/>
        <dbReference type="ChEBI" id="CHEBI:15378"/>
        <dbReference type="ChEBI" id="CHEBI:57856"/>
        <dbReference type="ChEBI" id="CHEBI:59789"/>
        <dbReference type="ChEBI" id="CHEBI:65315"/>
        <dbReference type="ChEBI" id="CHEBI:74478"/>
        <dbReference type="EC" id="2.1.1.211"/>
    </reaction>
</comment>
<keyword evidence="7 12" id="KW-0489">Methyltransferase</keyword>
<feature type="region of interest" description="Disordered" evidence="13">
    <location>
        <begin position="560"/>
        <end position="595"/>
    </location>
</feature>
<keyword evidence="8 12" id="KW-0808">Transferase</keyword>
<proteinExistence type="inferred from homology"/>
<sequence>MSGEESSNLEFTFDPIFYFENLPNNQGQTRKDGGVAEVTQPKWYQAAKAPVPFNEDVFWKVMERWVLEAPSIIPPISKVDIIHDHELEQTQKNGEMSNLPVSAFTTEREQLLLESKPPFRSIRRRLLPKRANKDPIMEEQLYYVRSQYSKTEATEQPEDEAMIVGTKSHAIFSPVIDLQSAKEQVQSEIEAMTTKLPFYYPKVRGFRYGFVPDQEDDEDIFHHHGEEEESQFEKGRNYEYIKDENYQEQPNIDRGSGTGGKTKSTTLSKRAGWITLDLFLVGDEGEFTDKMQYAFKELFRKLYKWGVNTTKGFTKSRVQHDVMVPKELYLETYARLKDKHAQKWVQSWPEKTDPRKFVFEDIAIASWLVALWELERKRNHDSSGGQQTKKQTFVDLGCGNGLLTHILNQEGHEGKGIDIASRKVWEVYGSTTRVEARTIIPNETTFDNVDWIIGNHADELAPWIPIIAMRSKPLTSRYQFPKGAPEGKYKAYQDYICSIINTCGYSLETEILRIPSTKNVALVGMALIKENGQEQKQHKCEEVDDLVRRSGVFVARVSDKEKQALQKSKQAAKQQTREHEEGQLTHKENGSSNVA</sequence>
<dbReference type="PANTHER" id="PTHR21210">
    <property type="entry name" value="TRNA (URACIL-O(2)-)-METHYLTRANSFERASE-RELATED"/>
    <property type="match status" value="1"/>
</dbReference>
<comment type="function">
    <text evidence="1">Probable adenosyl-L-methionine (AdoMet)-dependent tRNA (uracil-O(2)-)-methyltransferase.</text>
</comment>
<accession>A0A9P6N5J7</accession>
<evidence type="ECO:0000313" key="15">
    <source>
        <dbReference type="Proteomes" id="UP000703661"/>
    </source>
</evidence>
<dbReference type="GO" id="GO:0141101">
    <property type="term" value="F:tRNA(Ser) (uridine(44)-2'-O-)-methyltransferase activity"/>
    <property type="evidence" value="ECO:0007669"/>
    <property type="project" value="UniProtKB-EC"/>
</dbReference>
<comment type="subcellular location">
    <subcellularLocation>
        <location evidence="2 12">Cytoplasm</location>
    </subcellularLocation>
</comment>
<comment type="similarity">
    <text evidence="3 12">Belongs to the TRM44 family.</text>
</comment>
<evidence type="ECO:0000256" key="10">
    <source>
        <dbReference type="ARBA" id="ARBA00022694"/>
    </source>
</evidence>
<keyword evidence="9 12" id="KW-0949">S-adenosyl-L-methionine</keyword>
<evidence type="ECO:0000256" key="11">
    <source>
        <dbReference type="ARBA" id="ARBA00047957"/>
    </source>
</evidence>
<evidence type="ECO:0000256" key="9">
    <source>
        <dbReference type="ARBA" id="ARBA00022691"/>
    </source>
</evidence>
<keyword evidence="10 12" id="KW-0819">tRNA processing</keyword>
<evidence type="ECO:0000256" key="7">
    <source>
        <dbReference type="ARBA" id="ARBA00022603"/>
    </source>
</evidence>
<protein>
    <recommendedName>
        <fullName evidence="5 12">tRNA (uracil-O(2)-)-methyltransferase</fullName>
        <ecNumber evidence="4 12">2.1.1.211</ecNumber>
    </recommendedName>
</protein>
<dbReference type="SUPFAM" id="SSF53335">
    <property type="entry name" value="S-adenosyl-L-methionine-dependent methyltransferases"/>
    <property type="match status" value="1"/>
</dbReference>
<name>A0A9P6N5J7_9FUNG</name>
<keyword evidence="15" id="KW-1185">Reference proteome</keyword>
<dbReference type="Gene3D" id="3.40.50.150">
    <property type="entry name" value="Vaccinia Virus protein VP39"/>
    <property type="match status" value="1"/>
</dbReference>
<comment type="caution">
    <text evidence="14">The sequence shown here is derived from an EMBL/GenBank/DDBJ whole genome shotgun (WGS) entry which is preliminary data.</text>
</comment>
<evidence type="ECO:0000256" key="3">
    <source>
        <dbReference type="ARBA" id="ARBA00009056"/>
    </source>
</evidence>
<feature type="compositionally biased region" description="Basic and acidic residues" evidence="13">
    <location>
        <begin position="575"/>
        <end position="589"/>
    </location>
</feature>
<dbReference type="InterPro" id="IPR029063">
    <property type="entry name" value="SAM-dependent_MTases_sf"/>
</dbReference>
<dbReference type="EC" id="2.1.1.211" evidence="4 12"/>